<dbReference type="GO" id="GO:0015031">
    <property type="term" value="P:protein transport"/>
    <property type="evidence" value="ECO:0007669"/>
    <property type="project" value="InterPro"/>
</dbReference>
<dbReference type="EMBL" id="FO082050">
    <property type="protein sequence ID" value="CCE82447.1"/>
    <property type="molecule type" value="Genomic_DNA"/>
</dbReference>
<dbReference type="HOGENOM" id="CLU_031763_2_1_1"/>
<dbReference type="Pfam" id="PF10559">
    <property type="entry name" value="Plug_translocon"/>
    <property type="match status" value="1"/>
</dbReference>
<name>G8YBW6_PICSO</name>
<dbReference type="SUPFAM" id="SSF103491">
    <property type="entry name" value="Preprotein translocase SecY subunit"/>
    <property type="match status" value="1"/>
</dbReference>
<reference evidence="4 5" key="1">
    <citation type="journal article" date="2012" name="G3 (Bethesda)">
        <title>Pichia sorbitophila, an interspecies yeast hybrid reveals early steps of genome resolution following polyploidization.</title>
        <authorList>
            <person name="Leh Louis V."/>
            <person name="Despons L."/>
            <person name="Friedrich A."/>
            <person name="Martin T."/>
            <person name="Durrens P."/>
            <person name="Casaregola S."/>
            <person name="Neuveglise C."/>
            <person name="Fairhead C."/>
            <person name="Marck C."/>
            <person name="Cruz J.A."/>
            <person name="Straub M.L."/>
            <person name="Kugler V."/>
            <person name="Sacerdot C."/>
            <person name="Uzunov Z."/>
            <person name="Thierry A."/>
            <person name="Weiss S."/>
            <person name="Bleykasten C."/>
            <person name="De Montigny J."/>
            <person name="Jacques N."/>
            <person name="Jung P."/>
            <person name="Lemaire M."/>
            <person name="Mallet S."/>
            <person name="Morel G."/>
            <person name="Richard G.F."/>
            <person name="Sarkar A."/>
            <person name="Savel G."/>
            <person name="Schacherer J."/>
            <person name="Seret M.L."/>
            <person name="Talla E."/>
            <person name="Samson G."/>
            <person name="Jubin C."/>
            <person name="Poulain J."/>
            <person name="Vacherie B."/>
            <person name="Barbe V."/>
            <person name="Pelletier E."/>
            <person name="Sherman D.J."/>
            <person name="Westhof E."/>
            <person name="Weissenbach J."/>
            <person name="Baret P.V."/>
            <person name="Wincker P."/>
            <person name="Gaillardin C."/>
            <person name="Dujon B."/>
            <person name="Souciet J.L."/>
        </authorList>
    </citation>
    <scope>NUCLEOTIDE SEQUENCE [LARGE SCALE GENOMIC DNA]</scope>
    <source>
        <strain evidence="5">ATCC MYA-4447 / BCRC 22081 / CBS 7064 / NBRC 10061 / NRRL Y-12695</strain>
    </source>
</reference>
<feature type="transmembrane region" description="Helical" evidence="2">
    <location>
        <begin position="122"/>
        <end position="142"/>
    </location>
</feature>
<dbReference type="OMA" id="QAYCHIK"/>
<organism evidence="4 5">
    <name type="scientific">Pichia sorbitophila (strain ATCC MYA-4447 / BCRC 22081 / CBS 7064 / NBRC 10061 / NRRL Y-12695)</name>
    <name type="common">Hybrid yeast</name>
    <dbReference type="NCBI Taxonomy" id="559304"/>
    <lineage>
        <taxon>Eukaryota</taxon>
        <taxon>Fungi</taxon>
        <taxon>Dikarya</taxon>
        <taxon>Ascomycota</taxon>
        <taxon>Saccharomycotina</taxon>
        <taxon>Pichiomycetes</taxon>
        <taxon>Debaryomycetaceae</taxon>
        <taxon>Millerozyma</taxon>
    </lineage>
</organism>
<keyword evidence="2" id="KW-0472">Membrane</keyword>
<dbReference type="InterPro" id="IPR019561">
    <property type="entry name" value="Translocon_Sec61/SecY_plug_dom"/>
</dbReference>
<feature type="transmembrane region" description="Helical" evidence="2">
    <location>
        <begin position="154"/>
        <end position="178"/>
    </location>
</feature>
<feature type="transmembrane region" description="Helical" evidence="2">
    <location>
        <begin position="428"/>
        <end position="449"/>
    </location>
</feature>
<dbReference type="InterPro" id="IPR002208">
    <property type="entry name" value="SecY/SEC61-alpha"/>
</dbReference>
<evidence type="ECO:0000259" key="3">
    <source>
        <dbReference type="Pfam" id="PF10559"/>
    </source>
</evidence>
<feature type="transmembrane region" description="Helical" evidence="2">
    <location>
        <begin position="366"/>
        <end position="391"/>
    </location>
</feature>
<gene>
    <name evidence="4" type="primary">Piso0_002173</name>
    <name evidence="4" type="ORF">GNLVRS01_PISO0J06257g</name>
</gene>
<dbReference type="OrthoDB" id="420669at2759"/>
<feature type="transmembrane region" description="Helical" evidence="2">
    <location>
        <begin position="33"/>
        <end position="54"/>
    </location>
</feature>
<evidence type="ECO:0000256" key="1">
    <source>
        <dbReference type="RuleBase" id="RU004349"/>
    </source>
</evidence>
<proteinExistence type="inferred from homology"/>
<dbReference type="eggNOG" id="KOG1373">
    <property type="taxonomic scope" value="Eukaryota"/>
</dbReference>
<evidence type="ECO:0000256" key="2">
    <source>
        <dbReference type="SAM" id="Phobius"/>
    </source>
</evidence>
<dbReference type="PIRSF" id="PIRSF004557">
    <property type="entry name" value="SecY"/>
    <property type="match status" value="1"/>
</dbReference>
<dbReference type="STRING" id="559304.G8YBW6"/>
<dbReference type="InParanoid" id="G8YBW6"/>
<feature type="transmembrane region" description="Helical" evidence="2">
    <location>
        <begin position="185"/>
        <end position="204"/>
    </location>
</feature>
<protein>
    <submittedName>
        <fullName evidence="4">Piso0_002173 protein</fullName>
    </submittedName>
</protein>
<keyword evidence="2" id="KW-1133">Transmembrane helix</keyword>
<dbReference type="AlphaFoldDB" id="G8YBW6"/>
<dbReference type="InterPro" id="IPR023201">
    <property type="entry name" value="SecY_dom_sf"/>
</dbReference>
<dbReference type="Pfam" id="PF00344">
    <property type="entry name" value="SecY"/>
    <property type="match status" value="1"/>
</dbReference>
<comment type="similarity">
    <text evidence="1">Belongs to the SecY/SEC61-alpha family.</text>
</comment>
<evidence type="ECO:0000313" key="5">
    <source>
        <dbReference type="Proteomes" id="UP000005222"/>
    </source>
</evidence>
<dbReference type="Proteomes" id="UP000005222">
    <property type="component" value="Chromosome J"/>
</dbReference>
<dbReference type="GO" id="GO:0016020">
    <property type="term" value="C:membrane"/>
    <property type="evidence" value="ECO:0007669"/>
    <property type="project" value="InterPro"/>
</dbReference>
<sequence length="493" mass="54198">MSGFRLLDLVKLFLPVLPEIELPLEKVSLDEKIIYTVIGGLVFLFSQLPLYGLAGDANLRIKDPFFFQRSIFAMEKGTLLELGLLPIITSAFLWQLAAGTRRLKVNLALRSERELFQAGQKLTGLVLSIIYALGFVSSGYYSGVIRDQSEFDNVIPYGSLFMIFVQIVSTSFIISLLAEIFDKGYGFGSGLLCFLALQAATNFVKDFIGLEVIQLPNSNKLDSFGSFVSLVRSVKFDLSKLHSSVWNSFTRAQLPNLTQFYISLITILIVIGLQNFRIEIPIRSTKVRGMNNIFPIRLLYTGALPIVFAYTVIANIQLLGFFSSSILKNYYPQVSKLVGQWEVNANTFNLVATSGVLYYLSPPTSLFGALLSPIKTIIYSSFVLILSAWFANKWSMISGSSPSDISKQFKEQAISITGKRDVSIVKEFSRIIPVAAVSGAFSLAVLAVAGDLLGGLGKGVSTIVGLISAFTILEEFMIEFQQSGGSSQFANAF</sequence>
<feature type="domain" description="Translocon Sec61/SecY plug" evidence="3">
    <location>
        <begin position="41"/>
        <end position="77"/>
    </location>
</feature>
<keyword evidence="2" id="KW-0812">Transmembrane</keyword>
<dbReference type="FunCoup" id="G8YBW6">
    <property type="interactions" value="285"/>
</dbReference>
<evidence type="ECO:0000313" key="4">
    <source>
        <dbReference type="EMBL" id="CCE82447.1"/>
    </source>
</evidence>
<feature type="transmembrane region" description="Helical" evidence="2">
    <location>
        <begin position="260"/>
        <end position="278"/>
    </location>
</feature>
<keyword evidence="5" id="KW-1185">Reference proteome</keyword>
<dbReference type="PANTHER" id="PTHR10906">
    <property type="entry name" value="SECY/SEC61-ALPHA FAMILY MEMBER"/>
    <property type="match status" value="1"/>
</dbReference>
<feature type="transmembrane region" description="Helical" evidence="2">
    <location>
        <begin position="298"/>
        <end position="322"/>
    </location>
</feature>
<accession>G8YBW6</accession>
<dbReference type="Gene3D" id="1.10.3370.10">
    <property type="entry name" value="SecY subunit domain"/>
    <property type="match status" value="1"/>
</dbReference>